<proteinExistence type="predicted"/>
<sequence length="293" mass="33129">MSSSYIATEIHHHVRSISLPSRLQHPSSQKIEGKLNRLKSWDASSLPSSSLQCEDMKAGLKGLAELYNSVHELIACPLTQEALIHQNHYVEKPLDMSVQLLDVCGSATELLLLMKEQVLELQSALRRKGLDSSINSQLCAYICFRKKAKKDITKSIKVLKTMECSIKSYSHALLDVDHHLLMVINVLKELSTITISFFQKLLNFMFGKNTRGWSMFSKMVSTNEMDGIDIALCSFQRCIITKNDAKVDVQIVKRRLGELDGSIRELELGLDCLFRCFIQHRVSLLNLLTSSMI</sequence>
<dbReference type="Pfam" id="PF03087">
    <property type="entry name" value="BPS1"/>
    <property type="match status" value="1"/>
</dbReference>
<gene>
    <name evidence="1" type="ORF">Lalb_Chr05g0211961</name>
</gene>
<evidence type="ECO:0000313" key="1">
    <source>
        <dbReference type="EMBL" id="KAE9612909.1"/>
    </source>
</evidence>
<keyword evidence="2" id="KW-1185">Reference proteome</keyword>
<reference evidence="2" key="1">
    <citation type="journal article" date="2020" name="Nat. Commun.">
        <title>Genome sequence of the cluster root forming white lupin.</title>
        <authorList>
            <person name="Hufnagel B."/>
            <person name="Marques A."/>
            <person name="Soriano A."/>
            <person name="Marques L."/>
            <person name="Divol F."/>
            <person name="Doumas P."/>
            <person name="Sallet E."/>
            <person name="Mancinotti D."/>
            <person name="Carrere S."/>
            <person name="Marande W."/>
            <person name="Arribat S."/>
            <person name="Keller J."/>
            <person name="Huneau C."/>
            <person name="Blein T."/>
            <person name="Aime D."/>
            <person name="Laguerre M."/>
            <person name="Taylor J."/>
            <person name="Schubert V."/>
            <person name="Nelson M."/>
            <person name="Geu-Flores F."/>
            <person name="Crespi M."/>
            <person name="Gallardo-Guerrero K."/>
            <person name="Delaux P.-M."/>
            <person name="Salse J."/>
            <person name="Berges H."/>
            <person name="Guyot R."/>
            <person name="Gouzy J."/>
            <person name="Peret B."/>
        </authorList>
    </citation>
    <scope>NUCLEOTIDE SEQUENCE [LARGE SCALE GENOMIC DNA]</scope>
    <source>
        <strain evidence="2">cv. Amiga</strain>
    </source>
</reference>
<name>A0A6A4QHD7_LUPAL</name>
<protein>
    <submittedName>
        <fullName evidence="1">Uncharacterized protein</fullName>
    </submittedName>
</protein>
<organism evidence="1 2">
    <name type="scientific">Lupinus albus</name>
    <name type="common">White lupine</name>
    <name type="synonym">Lupinus termis</name>
    <dbReference type="NCBI Taxonomy" id="3870"/>
    <lineage>
        <taxon>Eukaryota</taxon>
        <taxon>Viridiplantae</taxon>
        <taxon>Streptophyta</taxon>
        <taxon>Embryophyta</taxon>
        <taxon>Tracheophyta</taxon>
        <taxon>Spermatophyta</taxon>
        <taxon>Magnoliopsida</taxon>
        <taxon>eudicotyledons</taxon>
        <taxon>Gunneridae</taxon>
        <taxon>Pentapetalae</taxon>
        <taxon>rosids</taxon>
        <taxon>fabids</taxon>
        <taxon>Fabales</taxon>
        <taxon>Fabaceae</taxon>
        <taxon>Papilionoideae</taxon>
        <taxon>50 kb inversion clade</taxon>
        <taxon>genistoids sensu lato</taxon>
        <taxon>core genistoids</taxon>
        <taxon>Genisteae</taxon>
        <taxon>Lupinus</taxon>
    </lineage>
</organism>
<accession>A0A6A4QHD7</accession>
<dbReference type="EMBL" id="WOCE01000005">
    <property type="protein sequence ID" value="KAE9612909.1"/>
    <property type="molecule type" value="Genomic_DNA"/>
</dbReference>
<dbReference type="PANTHER" id="PTHR33070">
    <property type="entry name" value="OS06G0725500 PROTEIN"/>
    <property type="match status" value="1"/>
</dbReference>
<dbReference type="PANTHER" id="PTHR33070:SF120">
    <property type="entry name" value="EXPRESSED PROTEIN"/>
    <property type="match status" value="1"/>
</dbReference>
<dbReference type="InterPro" id="IPR004320">
    <property type="entry name" value="BPS1_pln"/>
</dbReference>
<evidence type="ECO:0000313" key="2">
    <source>
        <dbReference type="Proteomes" id="UP000447434"/>
    </source>
</evidence>
<comment type="caution">
    <text evidence="1">The sequence shown here is derived from an EMBL/GenBank/DDBJ whole genome shotgun (WGS) entry which is preliminary data.</text>
</comment>
<dbReference type="GO" id="GO:0048364">
    <property type="term" value="P:root development"/>
    <property type="evidence" value="ECO:0007669"/>
    <property type="project" value="InterPro"/>
</dbReference>
<dbReference type="AlphaFoldDB" id="A0A6A4QHD7"/>
<dbReference type="GO" id="GO:0048367">
    <property type="term" value="P:shoot system development"/>
    <property type="evidence" value="ECO:0007669"/>
    <property type="project" value="InterPro"/>
</dbReference>
<dbReference type="Proteomes" id="UP000447434">
    <property type="component" value="Chromosome 5"/>
</dbReference>
<dbReference type="OrthoDB" id="1701699at2759"/>